<dbReference type="EMBL" id="BK015717">
    <property type="protein sequence ID" value="DAE21799.1"/>
    <property type="molecule type" value="Genomic_DNA"/>
</dbReference>
<reference evidence="2" key="1">
    <citation type="journal article" date="2021" name="Proc. Natl. Acad. Sci. U.S.A.">
        <title>A Catalog of Tens of Thousands of Viruses from Human Metagenomes Reveals Hidden Associations with Chronic Diseases.</title>
        <authorList>
            <person name="Tisza M.J."/>
            <person name="Buck C.B."/>
        </authorList>
    </citation>
    <scope>NUCLEOTIDE SEQUENCE</scope>
    <source>
        <strain evidence="2">Ct2773</strain>
    </source>
</reference>
<dbReference type="Pfam" id="PF20691">
    <property type="entry name" value="TAGT"/>
    <property type="match status" value="1"/>
</dbReference>
<accession>A0A8S5QRB8</accession>
<feature type="domain" description="TET-Associated Glycosyltransferase" evidence="1">
    <location>
        <begin position="5"/>
        <end position="223"/>
    </location>
</feature>
<sequence length="282" mass="32264">MRNDFAVFILTHGRPDNIKTLRALKMGNYTGKLYIVIDNEDDTADRYRELYGDKVIQFDKLAESKKFDTADLSKDRRAIVYARNVCFDLAEQLGLEYFLELDDDYTAFMFRYICGAQLKHSDCKDLDRLFEDCIEFLDSSGALSVALAQGGDLIGGANNFFCKGLSRKAMNTFFCKTSRRFWFVGRVNEDVNTYTSLGNKGGLFLTITNTQICQQGTQSQAGGMSEMYLDSGTYVKSFYSVIFSPQAVRVAEMGAHHRRMHHRVNWNACTPKILSDRYQKRR</sequence>
<proteinExistence type="predicted"/>
<name>A0A8S5QRB8_9CAUD</name>
<evidence type="ECO:0000259" key="1">
    <source>
        <dbReference type="Pfam" id="PF20691"/>
    </source>
</evidence>
<protein>
    <recommendedName>
        <fullName evidence="1">TET-Associated Glycosyltransferase domain-containing protein</fullName>
    </recommendedName>
</protein>
<evidence type="ECO:0000313" key="2">
    <source>
        <dbReference type="EMBL" id="DAE21799.1"/>
    </source>
</evidence>
<organism evidence="2">
    <name type="scientific">Siphoviridae sp. ct2773</name>
    <dbReference type="NCBI Taxonomy" id="2826275"/>
    <lineage>
        <taxon>Viruses</taxon>
        <taxon>Duplodnaviria</taxon>
        <taxon>Heunggongvirae</taxon>
        <taxon>Uroviricota</taxon>
        <taxon>Caudoviricetes</taxon>
    </lineage>
</organism>
<dbReference type="InterPro" id="IPR049100">
    <property type="entry name" value="TAGT"/>
</dbReference>